<dbReference type="InterPro" id="IPR011712">
    <property type="entry name" value="Sig_transdc_His_kin_sub3_dim/P"/>
</dbReference>
<dbReference type="InterPro" id="IPR017205">
    <property type="entry name" value="Sig_transdc_His_kinase_ChrS"/>
</dbReference>
<keyword evidence="11" id="KW-1133">Transmembrane helix</keyword>
<keyword evidence="6 13" id="KW-0418">Kinase</keyword>
<dbReference type="Pfam" id="PF02518">
    <property type="entry name" value="HATPase_c"/>
    <property type="match status" value="1"/>
</dbReference>
<feature type="region of interest" description="Disordered" evidence="10">
    <location>
        <begin position="1"/>
        <end position="21"/>
    </location>
</feature>
<evidence type="ECO:0000256" key="4">
    <source>
        <dbReference type="ARBA" id="ARBA00022679"/>
    </source>
</evidence>
<evidence type="ECO:0000256" key="8">
    <source>
        <dbReference type="ARBA" id="ARBA00023012"/>
    </source>
</evidence>
<evidence type="ECO:0000256" key="11">
    <source>
        <dbReference type="SAM" id="Phobius"/>
    </source>
</evidence>
<name>A0ABS3SLG0_9CELL</name>
<feature type="transmembrane region" description="Helical" evidence="11">
    <location>
        <begin position="36"/>
        <end position="53"/>
    </location>
</feature>
<dbReference type="InterPro" id="IPR005467">
    <property type="entry name" value="His_kinase_dom"/>
</dbReference>
<keyword evidence="14" id="KW-1185">Reference proteome</keyword>
<keyword evidence="7" id="KW-0067">ATP-binding</keyword>
<dbReference type="PANTHER" id="PTHR24421">
    <property type="entry name" value="NITRATE/NITRITE SENSOR PROTEIN NARX-RELATED"/>
    <property type="match status" value="1"/>
</dbReference>
<keyword evidence="4" id="KW-0808">Transferase</keyword>
<proteinExistence type="predicted"/>
<feature type="domain" description="Histidine kinase" evidence="12">
    <location>
        <begin position="321"/>
        <end position="407"/>
    </location>
</feature>
<keyword evidence="3" id="KW-0597">Phosphoprotein</keyword>
<dbReference type="Proteomes" id="UP000678317">
    <property type="component" value="Unassembled WGS sequence"/>
</dbReference>
<dbReference type="SUPFAM" id="SSF55874">
    <property type="entry name" value="ATPase domain of HSP90 chaperone/DNA topoisomerase II/histidine kinase"/>
    <property type="match status" value="1"/>
</dbReference>
<dbReference type="RefSeq" id="WP_208290540.1">
    <property type="nucleotide sequence ID" value="NZ_CP074404.1"/>
</dbReference>
<dbReference type="PROSITE" id="PS50109">
    <property type="entry name" value="HIS_KIN"/>
    <property type="match status" value="1"/>
</dbReference>
<dbReference type="Gene3D" id="1.20.5.1930">
    <property type="match status" value="1"/>
</dbReference>
<evidence type="ECO:0000256" key="3">
    <source>
        <dbReference type="ARBA" id="ARBA00022553"/>
    </source>
</evidence>
<feature type="coiled-coil region" evidence="9">
    <location>
        <begin position="185"/>
        <end position="212"/>
    </location>
</feature>
<evidence type="ECO:0000256" key="1">
    <source>
        <dbReference type="ARBA" id="ARBA00000085"/>
    </source>
</evidence>
<dbReference type="InterPro" id="IPR003594">
    <property type="entry name" value="HATPase_dom"/>
</dbReference>
<feature type="transmembrane region" description="Helical" evidence="11">
    <location>
        <begin position="114"/>
        <end position="144"/>
    </location>
</feature>
<keyword evidence="11" id="KW-0812">Transmembrane</keyword>
<evidence type="ECO:0000256" key="6">
    <source>
        <dbReference type="ARBA" id="ARBA00022777"/>
    </source>
</evidence>
<feature type="transmembrane region" description="Helical" evidence="11">
    <location>
        <begin position="59"/>
        <end position="76"/>
    </location>
</feature>
<comment type="caution">
    <text evidence="13">The sequence shown here is derived from an EMBL/GenBank/DDBJ whole genome shotgun (WGS) entry which is preliminary data.</text>
</comment>
<comment type="catalytic activity">
    <reaction evidence="1">
        <text>ATP + protein L-histidine = ADP + protein N-phospho-L-histidine.</text>
        <dbReference type="EC" id="2.7.13.3"/>
    </reaction>
</comment>
<dbReference type="SMART" id="SM00387">
    <property type="entry name" value="HATPase_c"/>
    <property type="match status" value="1"/>
</dbReference>
<dbReference type="InterPro" id="IPR036890">
    <property type="entry name" value="HATPase_C_sf"/>
</dbReference>
<keyword evidence="9" id="KW-0175">Coiled coil</keyword>
<sequence>MPGNVPLARTSSRLSGAGSPDALHDARRDWFWLWDLYYVLVCAVVSLLVVHAARTPSDAILTCGCILALLAWYALVGRPAILAGDQGSRGVVFVIGLVLILGLAVWVVPMSAYLLFVACPMAFMALPLVWALVAVVVLNAIPVAAAQLQSSDGARAPLSTAALALGFTVLAGTYLDRTIRTNHERARLIAELQERRQEVERLSREAGAAAERARLAGEIHDTLAQGFASVVTLTQAALGAMDREPQRAQEHLDLVLRTARENLTEARALVAGRSPAALEDGTLSDAIDRLVDGLSAATGSTVGWETSGSARTLPLPVEVLLLRTAQEAMTNIRRHAGARHVQVRLRYDESSVTLVVADDGRGFDETADDRQGYGLEGMAARATQLGADLTIRSSRGAGTSVTLEVPA</sequence>
<evidence type="ECO:0000256" key="2">
    <source>
        <dbReference type="ARBA" id="ARBA00012438"/>
    </source>
</evidence>
<accession>A0ABS3SLG0</accession>
<evidence type="ECO:0000313" key="13">
    <source>
        <dbReference type="EMBL" id="MBO3086581.1"/>
    </source>
</evidence>
<dbReference type="EC" id="2.7.13.3" evidence="2"/>
<keyword evidence="5" id="KW-0547">Nucleotide-binding</keyword>
<keyword evidence="11" id="KW-0472">Membrane</keyword>
<dbReference type="Gene3D" id="3.30.565.10">
    <property type="entry name" value="Histidine kinase-like ATPase, C-terminal domain"/>
    <property type="match status" value="1"/>
</dbReference>
<protein>
    <recommendedName>
        <fullName evidence="2">histidine kinase</fullName>
        <ecNumber evidence="2">2.7.13.3</ecNumber>
    </recommendedName>
</protein>
<evidence type="ECO:0000256" key="10">
    <source>
        <dbReference type="SAM" id="MobiDB-lite"/>
    </source>
</evidence>
<evidence type="ECO:0000259" key="12">
    <source>
        <dbReference type="PROSITE" id="PS50109"/>
    </source>
</evidence>
<gene>
    <name evidence="13" type="ORF">J4035_18200</name>
</gene>
<feature type="transmembrane region" description="Helical" evidence="11">
    <location>
        <begin position="88"/>
        <end position="108"/>
    </location>
</feature>
<dbReference type="InterPro" id="IPR050482">
    <property type="entry name" value="Sensor_HK_TwoCompSys"/>
</dbReference>
<dbReference type="Pfam" id="PF07730">
    <property type="entry name" value="HisKA_3"/>
    <property type="match status" value="1"/>
</dbReference>
<dbReference type="PIRSF" id="PIRSF037434">
    <property type="entry name" value="STHK_ChrS"/>
    <property type="match status" value="1"/>
</dbReference>
<dbReference type="GO" id="GO:0016301">
    <property type="term" value="F:kinase activity"/>
    <property type="evidence" value="ECO:0007669"/>
    <property type="project" value="UniProtKB-KW"/>
</dbReference>
<evidence type="ECO:0000313" key="14">
    <source>
        <dbReference type="Proteomes" id="UP000678317"/>
    </source>
</evidence>
<dbReference type="CDD" id="cd16917">
    <property type="entry name" value="HATPase_UhpB-NarQ-NarX-like"/>
    <property type="match status" value="1"/>
</dbReference>
<organism evidence="13 14">
    <name type="scientific">Cellulomonas fengjieae</name>
    <dbReference type="NCBI Taxonomy" id="2819978"/>
    <lineage>
        <taxon>Bacteria</taxon>
        <taxon>Bacillati</taxon>
        <taxon>Actinomycetota</taxon>
        <taxon>Actinomycetes</taxon>
        <taxon>Micrococcales</taxon>
        <taxon>Cellulomonadaceae</taxon>
        <taxon>Cellulomonas</taxon>
    </lineage>
</organism>
<reference evidence="13 14" key="1">
    <citation type="submission" date="2021-03" db="EMBL/GenBank/DDBJ databases">
        <title>novel species in genus Cellulomonas.</title>
        <authorList>
            <person name="Zhang G."/>
        </authorList>
    </citation>
    <scope>NUCLEOTIDE SEQUENCE [LARGE SCALE GENOMIC DNA]</scope>
    <source>
        <strain evidence="14">zg-ZUI188</strain>
    </source>
</reference>
<dbReference type="EMBL" id="JAGFBM010000010">
    <property type="protein sequence ID" value="MBO3086581.1"/>
    <property type="molecule type" value="Genomic_DNA"/>
</dbReference>
<evidence type="ECO:0000256" key="5">
    <source>
        <dbReference type="ARBA" id="ARBA00022741"/>
    </source>
</evidence>
<dbReference type="PANTHER" id="PTHR24421:SF10">
    <property type="entry name" value="NITRATE_NITRITE SENSOR PROTEIN NARQ"/>
    <property type="match status" value="1"/>
</dbReference>
<feature type="transmembrane region" description="Helical" evidence="11">
    <location>
        <begin position="156"/>
        <end position="175"/>
    </location>
</feature>
<evidence type="ECO:0000256" key="9">
    <source>
        <dbReference type="SAM" id="Coils"/>
    </source>
</evidence>
<evidence type="ECO:0000256" key="7">
    <source>
        <dbReference type="ARBA" id="ARBA00022840"/>
    </source>
</evidence>
<keyword evidence="8" id="KW-0902">Two-component regulatory system</keyword>